<evidence type="ECO:0000256" key="2">
    <source>
        <dbReference type="SAM" id="Phobius"/>
    </source>
</evidence>
<keyword evidence="2" id="KW-1133">Transmembrane helix</keyword>
<feature type="compositionally biased region" description="Basic and acidic residues" evidence="1">
    <location>
        <begin position="180"/>
        <end position="189"/>
    </location>
</feature>
<keyword evidence="2" id="KW-0812">Transmembrane</keyword>
<keyword evidence="2" id="KW-0472">Membrane</keyword>
<protein>
    <submittedName>
        <fullName evidence="3">MFS transporter</fullName>
    </submittedName>
</protein>
<feature type="region of interest" description="Disordered" evidence="1">
    <location>
        <begin position="400"/>
        <end position="419"/>
    </location>
</feature>
<evidence type="ECO:0000313" key="4">
    <source>
        <dbReference type="Proteomes" id="UP000230407"/>
    </source>
</evidence>
<evidence type="ECO:0000256" key="1">
    <source>
        <dbReference type="SAM" id="MobiDB-lite"/>
    </source>
</evidence>
<feature type="transmembrane region" description="Helical" evidence="2">
    <location>
        <begin position="342"/>
        <end position="363"/>
    </location>
</feature>
<organism evidence="3 4">
    <name type="scientific">Streptomyces carminius</name>
    <dbReference type="NCBI Taxonomy" id="2665496"/>
    <lineage>
        <taxon>Bacteria</taxon>
        <taxon>Bacillati</taxon>
        <taxon>Actinomycetota</taxon>
        <taxon>Actinomycetes</taxon>
        <taxon>Kitasatosporales</taxon>
        <taxon>Streptomycetaceae</taxon>
        <taxon>Streptomyces</taxon>
    </lineage>
</organism>
<proteinExistence type="predicted"/>
<feature type="transmembrane region" description="Helical" evidence="2">
    <location>
        <begin position="38"/>
        <end position="57"/>
    </location>
</feature>
<sequence>MARRLYAHAFLDEFVLLYPLYAVLFADTGLSGAEISSLFVIWSVTSFALEVPSGVWADVFSRRWLVALSSLPTAAGFALWTALPCYPSFAAGFVLWGTGTALASGALEALVHEELTRRGAAGDYARLMGRAQALRTTAVALATALAAPVLAVGGYGALGAASVAGCLLAAGAGWALPESRGPRQEHGADSGKAGHGGEGGEEDGEQEGGGAFRAVLRAGLAEVRREPAVRRRLLLAAVLTGTTALDEYVPLLAAATGVDGTAVPLLVLLVEAGTAVGGWCAGYGARRLAPVLAAGALCLAAGAAGGHPAGMAAVAAGFGVFQWAMVTADARLQERVRDRARATVTSIAGFGSEVVAVLVFAGYALGSARLAPGPLLALAAVPYLAVALAPAAAPLLAARRRERRGGRSRGGGGADRRAR</sequence>
<dbReference type="PANTHER" id="PTHR23530:SF1">
    <property type="entry name" value="PERMEASE, MAJOR FACILITATOR SUPERFAMILY-RELATED"/>
    <property type="match status" value="1"/>
</dbReference>
<feature type="transmembrane region" description="Helical" evidence="2">
    <location>
        <begin position="5"/>
        <end position="26"/>
    </location>
</feature>
<gene>
    <name evidence="3" type="ORF">CUT44_26360</name>
</gene>
<dbReference type="GO" id="GO:0022857">
    <property type="term" value="F:transmembrane transporter activity"/>
    <property type="evidence" value="ECO:0007669"/>
    <property type="project" value="InterPro"/>
</dbReference>
<dbReference type="Gene3D" id="1.20.1250.20">
    <property type="entry name" value="MFS general substrate transporter like domains"/>
    <property type="match status" value="1"/>
</dbReference>
<accession>A0A2M8LT77</accession>
<dbReference type="AlphaFoldDB" id="A0A2M8LT77"/>
<feature type="transmembrane region" description="Helical" evidence="2">
    <location>
        <begin position="288"/>
        <end position="305"/>
    </location>
</feature>
<dbReference type="Proteomes" id="UP000230407">
    <property type="component" value="Unassembled WGS sequence"/>
</dbReference>
<comment type="caution">
    <text evidence="3">The sequence shown here is derived from an EMBL/GenBank/DDBJ whole genome shotgun (WGS) entry which is preliminary data.</text>
</comment>
<feature type="transmembrane region" description="Helical" evidence="2">
    <location>
        <begin position="132"/>
        <end position="151"/>
    </location>
</feature>
<feature type="transmembrane region" description="Helical" evidence="2">
    <location>
        <begin position="64"/>
        <end position="83"/>
    </location>
</feature>
<reference evidence="3 4" key="1">
    <citation type="submission" date="2017-11" db="EMBL/GenBank/DDBJ databases">
        <title>Streptomyces carmine sp. nov., a novel actinomycete isolated from Sophora alopecuroides in Xinjiang, China.</title>
        <authorList>
            <person name="Wang Y."/>
            <person name="Luo X."/>
            <person name="Wan C."/>
            <person name="Zhang L."/>
        </authorList>
    </citation>
    <scope>NUCLEOTIDE SEQUENCE [LARGE SCALE GENOMIC DNA]</scope>
    <source>
        <strain evidence="3 4">TRM SA0054</strain>
    </source>
</reference>
<dbReference type="Pfam" id="PF07690">
    <property type="entry name" value="MFS_1"/>
    <property type="match status" value="1"/>
</dbReference>
<keyword evidence="4" id="KW-1185">Reference proteome</keyword>
<dbReference type="InterPro" id="IPR053160">
    <property type="entry name" value="MFS_DHA3_Transporter"/>
</dbReference>
<dbReference type="InterPro" id="IPR011701">
    <property type="entry name" value="MFS"/>
</dbReference>
<feature type="transmembrane region" description="Helical" evidence="2">
    <location>
        <begin position="233"/>
        <end position="255"/>
    </location>
</feature>
<dbReference type="PANTHER" id="PTHR23530">
    <property type="entry name" value="TRANSPORT PROTEIN-RELATED"/>
    <property type="match status" value="1"/>
</dbReference>
<feature type="transmembrane region" description="Helical" evidence="2">
    <location>
        <begin position="261"/>
        <end position="281"/>
    </location>
</feature>
<feature type="transmembrane region" description="Helical" evidence="2">
    <location>
        <begin position="311"/>
        <end position="330"/>
    </location>
</feature>
<dbReference type="SUPFAM" id="SSF103473">
    <property type="entry name" value="MFS general substrate transporter"/>
    <property type="match status" value="1"/>
</dbReference>
<dbReference type="EMBL" id="PGGW01000067">
    <property type="protein sequence ID" value="PJE95157.1"/>
    <property type="molecule type" value="Genomic_DNA"/>
</dbReference>
<feature type="transmembrane region" description="Helical" evidence="2">
    <location>
        <begin position="157"/>
        <end position="176"/>
    </location>
</feature>
<evidence type="ECO:0000313" key="3">
    <source>
        <dbReference type="EMBL" id="PJE95157.1"/>
    </source>
</evidence>
<dbReference type="InterPro" id="IPR036259">
    <property type="entry name" value="MFS_trans_sf"/>
</dbReference>
<name>A0A2M8LT77_9ACTN</name>
<feature type="transmembrane region" description="Helical" evidence="2">
    <location>
        <begin position="89"/>
        <end position="111"/>
    </location>
</feature>
<feature type="transmembrane region" description="Helical" evidence="2">
    <location>
        <begin position="375"/>
        <end position="398"/>
    </location>
</feature>
<feature type="region of interest" description="Disordered" evidence="1">
    <location>
        <begin position="179"/>
        <end position="208"/>
    </location>
</feature>